<organism evidence="2 3">
    <name type="scientific">Cellulomonas chitinilytica</name>
    <dbReference type="NCBI Taxonomy" id="398759"/>
    <lineage>
        <taxon>Bacteria</taxon>
        <taxon>Bacillati</taxon>
        <taxon>Actinomycetota</taxon>
        <taxon>Actinomycetes</taxon>
        <taxon>Micrococcales</taxon>
        <taxon>Cellulomonadaceae</taxon>
        <taxon>Cellulomonas</taxon>
    </lineage>
</organism>
<evidence type="ECO:0000256" key="1">
    <source>
        <dbReference type="SAM" id="Phobius"/>
    </source>
</evidence>
<dbReference type="PANTHER" id="PTHR33802">
    <property type="entry name" value="SI:CH211-161H7.5-RELATED"/>
    <property type="match status" value="1"/>
</dbReference>
<keyword evidence="1" id="KW-0472">Membrane</keyword>
<reference evidence="2" key="1">
    <citation type="submission" date="2021-01" db="EMBL/GenBank/DDBJ databases">
        <title>Whole genome shotgun sequence of Cellulomonas chitinilytica NBRC 110799.</title>
        <authorList>
            <person name="Komaki H."/>
            <person name="Tamura T."/>
        </authorList>
    </citation>
    <scope>NUCLEOTIDE SEQUENCE</scope>
    <source>
        <strain evidence="2">NBRC 110799</strain>
    </source>
</reference>
<feature type="transmembrane region" description="Helical" evidence="1">
    <location>
        <begin position="70"/>
        <end position="91"/>
    </location>
</feature>
<sequence length="285" mass="28418">MLAGMNTVTSERTSRATGSDHLRQVLVLAGALLAVAGAAVGSGAFGGQPIQDAAGGALSADATPIAPAQQAFSIWSVIYLGLLAVAVAQALPAQATSPRFRATAWWVLASMVLNAVWIAAAQAGVLAGTVLVIVALLAVLARLFVVLVRMPPHGGADVLTDATVGLYLGWVSVATLANITAFLSAADVGELGLGATAWSVVVLVAAAVLAVAYAVHGARRPTVILPVGVAMAWGLAWISVGRQSPPLENAVVSVVAATAAVVALVSVVVAAFVGRRRAGALAASS</sequence>
<dbReference type="AlphaFoldDB" id="A0A919P5A0"/>
<dbReference type="PANTHER" id="PTHR33802:SF1">
    <property type="entry name" value="XK-RELATED PROTEIN"/>
    <property type="match status" value="1"/>
</dbReference>
<comment type="caution">
    <text evidence="2">The sequence shown here is derived from an EMBL/GenBank/DDBJ whole genome shotgun (WGS) entry which is preliminary data.</text>
</comment>
<feature type="transmembrane region" description="Helical" evidence="1">
    <location>
        <begin position="195"/>
        <end position="215"/>
    </location>
</feature>
<dbReference type="Proteomes" id="UP000632740">
    <property type="component" value="Unassembled WGS sequence"/>
</dbReference>
<evidence type="ECO:0008006" key="4">
    <source>
        <dbReference type="Google" id="ProtNLM"/>
    </source>
</evidence>
<gene>
    <name evidence="2" type="ORF">Cch01nite_43760</name>
</gene>
<keyword evidence="3" id="KW-1185">Reference proteome</keyword>
<evidence type="ECO:0000313" key="3">
    <source>
        <dbReference type="Proteomes" id="UP000632740"/>
    </source>
</evidence>
<feature type="transmembrane region" description="Helical" evidence="1">
    <location>
        <begin position="162"/>
        <end position="183"/>
    </location>
</feature>
<dbReference type="InterPro" id="IPR038330">
    <property type="entry name" value="TspO/MBR-related_sf"/>
</dbReference>
<accession>A0A919P5A0</accession>
<feature type="transmembrane region" description="Helical" evidence="1">
    <location>
        <begin position="103"/>
        <end position="120"/>
    </location>
</feature>
<keyword evidence="1" id="KW-1133">Transmembrane helix</keyword>
<feature type="transmembrane region" description="Helical" evidence="1">
    <location>
        <begin position="126"/>
        <end position="150"/>
    </location>
</feature>
<feature type="transmembrane region" description="Helical" evidence="1">
    <location>
        <begin position="222"/>
        <end position="240"/>
    </location>
</feature>
<dbReference type="Gene3D" id="1.20.1260.100">
    <property type="entry name" value="TspO/MBR protein"/>
    <property type="match status" value="1"/>
</dbReference>
<proteinExistence type="predicted"/>
<evidence type="ECO:0000313" key="2">
    <source>
        <dbReference type="EMBL" id="GIG23652.1"/>
    </source>
</evidence>
<keyword evidence="1" id="KW-0812">Transmembrane</keyword>
<feature type="transmembrane region" description="Helical" evidence="1">
    <location>
        <begin position="252"/>
        <end position="273"/>
    </location>
</feature>
<protein>
    <recommendedName>
        <fullName evidence="4">Tryptophan-rich sensory protein</fullName>
    </recommendedName>
</protein>
<dbReference type="EMBL" id="BONK01000022">
    <property type="protein sequence ID" value="GIG23652.1"/>
    <property type="molecule type" value="Genomic_DNA"/>
</dbReference>
<name>A0A919P5A0_9CELL</name>